<keyword evidence="5 7" id="KW-1133">Transmembrane helix</keyword>
<evidence type="ECO:0000256" key="1">
    <source>
        <dbReference type="ARBA" id="ARBA00004651"/>
    </source>
</evidence>
<dbReference type="Proteomes" id="UP001168694">
    <property type="component" value="Unassembled WGS sequence"/>
</dbReference>
<keyword evidence="10" id="KW-1185">Reference proteome</keyword>
<gene>
    <name evidence="9" type="ORF">QYF49_00885</name>
</gene>
<evidence type="ECO:0000256" key="3">
    <source>
        <dbReference type="ARBA" id="ARBA00022475"/>
    </source>
</evidence>
<dbReference type="EC" id="2.3.1.-" evidence="9"/>
<dbReference type="EMBL" id="JAUHLN010000001">
    <property type="protein sequence ID" value="MDN4071586.1"/>
    <property type="molecule type" value="Genomic_DNA"/>
</dbReference>
<evidence type="ECO:0000256" key="2">
    <source>
        <dbReference type="ARBA" id="ARBA00007400"/>
    </source>
</evidence>
<feature type="transmembrane region" description="Helical" evidence="7">
    <location>
        <begin position="285"/>
        <end position="305"/>
    </location>
</feature>
<feature type="transmembrane region" description="Helical" evidence="7">
    <location>
        <begin position="48"/>
        <end position="71"/>
    </location>
</feature>
<dbReference type="GO" id="GO:0016746">
    <property type="term" value="F:acyltransferase activity"/>
    <property type="evidence" value="ECO:0007669"/>
    <property type="project" value="UniProtKB-KW"/>
</dbReference>
<feature type="transmembrane region" description="Helical" evidence="7">
    <location>
        <begin position="224"/>
        <end position="244"/>
    </location>
</feature>
<comment type="caution">
    <text evidence="9">The sequence shown here is derived from an EMBL/GenBank/DDBJ whole genome shotgun (WGS) entry which is preliminary data.</text>
</comment>
<dbReference type="PANTHER" id="PTHR40074">
    <property type="entry name" value="O-ACETYLTRANSFERASE WECH"/>
    <property type="match status" value="1"/>
</dbReference>
<keyword evidence="9" id="KW-0012">Acyltransferase</keyword>
<accession>A0ABT8E101</accession>
<keyword evidence="6 7" id="KW-0472">Membrane</keyword>
<name>A0ABT8E101_9BACL</name>
<evidence type="ECO:0000313" key="10">
    <source>
        <dbReference type="Proteomes" id="UP001168694"/>
    </source>
</evidence>
<keyword evidence="9" id="KW-0808">Transferase</keyword>
<keyword evidence="4 7" id="KW-0812">Transmembrane</keyword>
<feature type="transmembrane region" description="Helical" evidence="7">
    <location>
        <begin position="256"/>
        <end position="273"/>
    </location>
</feature>
<keyword evidence="3" id="KW-1003">Cell membrane</keyword>
<dbReference type="PANTHER" id="PTHR40074:SF2">
    <property type="entry name" value="O-ACETYLTRANSFERASE WECH"/>
    <property type="match status" value="1"/>
</dbReference>
<feature type="transmembrane region" description="Helical" evidence="7">
    <location>
        <begin position="317"/>
        <end position="336"/>
    </location>
</feature>
<evidence type="ECO:0000256" key="5">
    <source>
        <dbReference type="ARBA" id="ARBA00022989"/>
    </source>
</evidence>
<dbReference type="RefSeq" id="WP_290397757.1">
    <property type="nucleotide sequence ID" value="NZ_JAUHLN010000001.1"/>
</dbReference>
<evidence type="ECO:0000313" key="9">
    <source>
        <dbReference type="EMBL" id="MDN4071586.1"/>
    </source>
</evidence>
<reference evidence="9" key="1">
    <citation type="submission" date="2023-06" db="EMBL/GenBank/DDBJ databases">
        <title>Draft Genome Sequences of Representative Paenibacillus Polymyxa, Bacillus cereus, Fictibacillus sp., and Brevibacillus agri Strains Isolated from Amazonian Dark Earth.</title>
        <authorList>
            <person name="Pellegrinetti T.A."/>
            <person name="Cunha I.C.M."/>
            <person name="Chaves M.G."/>
            <person name="Freitas A.S."/>
            <person name="Silva A.V.R."/>
            <person name="Tsai S.M."/>
            <person name="Mendes L.W."/>
        </authorList>
    </citation>
    <scope>NUCLEOTIDE SEQUENCE</scope>
    <source>
        <strain evidence="9">CENA-BCM004</strain>
    </source>
</reference>
<feature type="transmembrane region" description="Helical" evidence="7">
    <location>
        <begin position="130"/>
        <end position="150"/>
    </location>
</feature>
<evidence type="ECO:0000256" key="7">
    <source>
        <dbReference type="SAM" id="Phobius"/>
    </source>
</evidence>
<feature type="transmembrane region" description="Helical" evidence="7">
    <location>
        <begin position="17"/>
        <end position="36"/>
    </location>
</feature>
<evidence type="ECO:0000256" key="4">
    <source>
        <dbReference type="ARBA" id="ARBA00022692"/>
    </source>
</evidence>
<proteinExistence type="inferred from homology"/>
<protein>
    <submittedName>
        <fullName evidence="9">Acyltransferase</fullName>
        <ecNumber evidence="9">2.3.1.-</ecNumber>
    </submittedName>
</protein>
<comment type="subcellular location">
    <subcellularLocation>
        <location evidence="1">Cell membrane</location>
        <topology evidence="1">Multi-pass membrane protein</topology>
    </subcellularLocation>
</comment>
<feature type="transmembrane region" description="Helical" evidence="7">
    <location>
        <begin position="91"/>
        <end position="110"/>
    </location>
</feature>
<dbReference type="InterPro" id="IPR002656">
    <property type="entry name" value="Acyl_transf_3_dom"/>
</dbReference>
<feature type="domain" description="Acyltransferase 3" evidence="8">
    <location>
        <begin position="13"/>
        <end position="332"/>
    </location>
</feature>
<evidence type="ECO:0000259" key="8">
    <source>
        <dbReference type="Pfam" id="PF01757"/>
    </source>
</evidence>
<dbReference type="Pfam" id="PF01757">
    <property type="entry name" value="Acyl_transf_3"/>
    <property type="match status" value="1"/>
</dbReference>
<sequence>MNNNQPRDPVYFNEIHFLRAFACIGVLLVHISAAYYNHHGQVFNWFTFGINQLARFGTPTFAVISGFLLFFQVRRRGFYAKSFIKSRTAKIIMPFLIWSLFYLLITKYVVHGSIPADPKEFLIKFTLGESFYHLYFMAIVIQFYLLFPVFQLIKSTKAWGITLFATFCINAYFSRLKDFSFFENRMDMLIMDRVFLLSWIFFFMFGGFMAYHWDSVVRFTKNRLLLLSALSVLVYAGAIMEYKIMGSVASKRMTNLINIPVLCLASIGLYVIIQKLPFIRDRLYTVGTLSMGIYLVHPVVILFVSKVMPKQGWQTETLPLMFVLVLALTVFLVKLIQLMPFHQYVIPVPRPKGKLHHMRRDAA</sequence>
<comment type="similarity">
    <text evidence="2">Belongs to the acyltransferase 3 family.</text>
</comment>
<organism evidence="9 10">
    <name type="scientific">Fictibacillus terranigra</name>
    <dbReference type="NCBI Taxonomy" id="3058424"/>
    <lineage>
        <taxon>Bacteria</taxon>
        <taxon>Bacillati</taxon>
        <taxon>Bacillota</taxon>
        <taxon>Bacilli</taxon>
        <taxon>Bacillales</taxon>
        <taxon>Fictibacillaceae</taxon>
        <taxon>Fictibacillus</taxon>
    </lineage>
</organism>
<evidence type="ECO:0000256" key="6">
    <source>
        <dbReference type="ARBA" id="ARBA00023136"/>
    </source>
</evidence>
<feature type="transmembrane region" description="Helical" evidence="7">
    <location>
        <begin position="194"/>
        <end position="212"/>
    </location>
</feature>